<evidence type="ECO:0000313" key="4">
    <source>
        <dbReference type="Proteomes" id="UP001156881"/>
    </source>
</evidence>
<sequence length="100" mass="10421">MLRLAVTLLVLSLPSIALAAEAGHARSHHSKRAPAAFDPASEARISQVPDRRSAPARPIPEGEAKNATVQGPTAPVTCNGQNASSPACYTATQQSRPVTR</sequence>
<feature type="compositionally biased region" description="Polar residues" evidence="1">
    <location>
        <begin position="67"/>
        <end position="100"/>
    </location>
</feature>
<feature type="chain" id="PRO_5047011158" evidence="2">
    <location>
        <begin position="20"/>
        <end position="100"/>
    </location>
</feature>
<organism evidence="3 4">
    <name type="scientific">Methylobacterium brachythecii</name>
    <dbReference type="NCBI Taxonomy" id="1176177"/>
    <lineage>
        <taxon>Bacteria</taxon>
        <taxon>Pseudomonadati</taxon>
        <taxon>Pseudomonadota</taxon>
        <taxon>Alphaproteobacteria</taxon>
        <taxon>Hyphomicrobiales</taxon>
        <taxon>Methylobacteriaceae</taxon>
        <taxon>Methylobacterium</taxon>
    </lineage>
</organism>
<dbReference type="EMBL" id="BSPG01000006">
    <property type="protein sequence ID" value="GLS43637.1"/>
    <property type="molecule type" value="Genomic_DNA"/>
</dbReference>
<accession>A0ABQ6D627</accession>
<keyword evidence="4" id="KW-1185">Reference proteome</keyword>
<feature type="signal peptide" evidence="2">
    <location>
        <begin position="1"/>
        <end position="19"/>
    </location>
</feature>
<evidence type="ECO:0000256" key="1">
    <source>
        <dbReference type="SAM" id="MobiDB-lite"/>
    </source>
</evidence>
<comment type="caution">
    <text evidence="3">The sequence shown here is derived from an EMBL/GenBank/DDBJ whole genome shotgun (WGS) entry which is preliminary data.</text>
</comment>
<reference evidence="4" key="1">
    <citation type="journal article" date="2019" name="Int. J. Syst. Evol. Microbiol.">
        <title>The Global Catalogue of Microorganisms (GCM) 10K type strain sequencing project: providing services to taxonomists for standard genome sequencing and annotation.</title>
        <authorList>
            <consortium name="The Broad Institute Genomics Platform"/>
            <consortium name="The Broad Institute Genome Sequencing Center for Infectious Disease"/>
            <person name="Wu L."/>
            <person name="Ma J."/>
        </authorList>
    </citation>
    <scope>NUCLEOTIDE SEQUENCE [LARGE SCALE GENOMIC DNA]</scope>
    <source>
        <strain evidence="4">NBRC 107710</strain>
    </source>
</reference>
<proteinExistence type="predicted"/>
<name>A0ABQ6D627_9HYPH</name>
<evidence type="ECO:0000313" key="3">
    <source>
        <dbReference type="EMBL" id="GLS43637.1"/>
    </source>
</evidence>
<feature type="region of interest" description="Disordered" evidence="1">
    <location>
        <begin position="21"/>
        <end position="100"/>
    </location>
</feature>
<dbReference type="Proteomes" id="UP001156881">
    <property type="component" value="Unassembled WGS sequence"/>
</dbReference>
<protein>
    <submittedName>
        <fullName evidence="3">Uncharacterized protein</fullName>
    </submittedName>
</protein>
<evidence type="ECO:0000256" key="2">
    <source>
        <dbReference type="SAM" id="SignalP"/>
    </source>
</evidence>
<keyword evidence="2" id="KW-0732">Signal</keyword>
<gene>
    <name evidence="3" type="ORF">GCM10007884_16220</name>
</gene>